<dbReference type="PANTHER" id="PTHR37306:SF1">
    <property type="entry name" value="COLICIN V PRODUCTION PROTEIN"/>
    <property type="match status" value="1"/>
</dbReference>
<comment type="subcellular location">
    <subcellularLocation>
        <location evidence="1">Membrane</location>
        <topology evidence="1">Multi-pass membrane protein</topology>
    </subcellularLocation>
</comment>
<comment type="caution">
    <text evidence="6">The sequence shown here is derived from an EMBL/GenBank/DDBJ whole genome shotgun (WGS) entry which is preliminary data.</text>
</comment>
<keyword evidence="4 5" id="KW-0472">Membrane</keyword>
<evidence type="ECO:0000313" key="6">
    <source>
        <dbReference type="EMBL" id="MEX6690739.1"/>
    </source>
</evidence>
<evidence type="ECO:0000256" key="4">
    <source>
        <dbReference type="ARBA" id="ARBA00023136"/>
    </source>
</evidence>
<evidence type="ECO:0000256" key="3">
    <source>
        <dbReference type="ARBA" id="ARBA00022989"/>
    </source>
</evidence>
<sequence length="178" mass="19601">MVIDVICVIILLMAIFKGYTRGFIVAVFSFVAIIIGLAAALKLSVVVSGWLQQHTSVGISWLPFLSFIIVMIGVILIIRWAAALIQASVETLMLGWLNRLGGIILYIALYITVLSVLLFYLTQMNIIKADTVASSKLYSLIEPVGPKAIDAFGKVIPLFKDLFVQLEQFFGRIAQKHG</sequence>
<dbReference type="PANTHER" id="PTHR37306">
    <property type="entry name" value="COLICIN V PRODUCTION PROTEIN"/>
    <property type="match status" value="1"/>
</dbReference>
<keyword evidence="3 5" id="KW-1133">Transmembrane helix</keyword>
<keyword evidence="7" id="KW-1185">Reference proteome</keyword>
<evidence type="ECO:0000256" key="1">
    <source>
        <dbReference type="ARBA" id="ARBA00004141"/>
    </source>
</evidence>
<dbReference type="Pfam" id="PF02674">
    <property type="entry name" value="Colicin_V"/>
    <property type="match status" value="1"/>
</dbReference>
<name>A0ABV3ZPT0_9BACT</name>
<dbReference type="RefSeq" id="WP_369332155.1">
    <property type="nucleotide sequence ID" value="NZ_JAULBC010000010.1"/>
</dbReference>
<gene>
    <name evidence="6" type="ORF">QTN47_24745</name>
</gene>
<keyword evidence="2 5" id="KW-0812">Transmembrane</keyword>
<feature type="transmembrane region" description="Helical" evidence="5">
    <location>
        <begin position="22"/>
        <end position="41"/>
    </location>
</feature>
<accession>A0ABV3ZPT0</accession>
<protein>
    <submittedName>
        <fullName evidence="6">CvpA family protein</fullName>
    </submittedName>
</protein>
<evidence type="ECO:0000313" key="7">
    <source>
        <dbReference type="Proteomes" id="UP001560573"/>
    </source>
</evidence>
<organism evidence="6 7">
    <name type="scientific">Danxiaibacter flavus</name>
    <dbReference type="NCBI Taxonomy" id="3049108"/>
    <lineage>
        <taxon>Bacteria</taxon>
        <taxon>Pseudomonadati</taxon>
        <taxon>Bacteroidota</taxon>
        <taxon>Chitinophagia</taxon>
        <taxon>Chitinophagales</taxon>
        <taxon>Chitinophagaceae</taxon>
        <taxon>Danxiaibacter</taxon>
    </lineage>
</organism>
<dbReference type="EMBL" id="JAULBC010000010">
    <property type="protein sequence ID" value="MEX6690739.1"/>
    <property type="molecule type" value="Genomic_DNA"/>
</dbReference>
<feature type="transmembrane region" description="Helical" evidence="5">
    <location>
        <begin position="103"/>
        <end position="121"/>
    </location>
</feature>
<evidence type="ECO:0000256" key="5">
    <source>
        <dbReference type="SAM" id="Phobius"/>
    </source>
</evidence>
<dbReference type="Proteomes" id="UP001560573">
    <property type="component" value="Unassembled WGS sequence"/>
</dbReference>
<feature type="transmembrane region" description="Helical" evidence="5">
    <location>
        <begin position="61"/>
        <end position="82"/>
    </location>
</feature>
<reference evidence="6 7" key="1">
    <citation type="submission" date="2023-07" db="EMBL/GenBank/DDBJ databases">
        <authorList>
            <person name="Lian W.-H."/>
        </authorList>
    </citation>
    <scope>NUCLEOTIDE SEQUENCE [LARGE SCALE GENOMIC DNA]</scope>
    <source>
        <strain evidence="6 7">SYSU DXS3180</strain>
    </source>
</reference>
<dbReference type="InterPro" id="IPR003825">
    <property type="entry name" value="Colicin-V_CvpA"/>
</dbReference>
<evidence type="ECO:0000256" key="2">
    <source>
        <dbReference type="ARBA" id="ARBA00022692"/>
    </source>
</evidence>
<proteinExistence type="predicted"/>